<reference evidence="1" key="1">
    <citation type="submission" date="2014-11" db="EMBL/GenBank/DDBJ databases">
        <authorList>
            <person name="Amaro Gonzalez C."/>
        </authorList>
    </citation>
    <scope>NUCLEOTIDE SEQUENCE</scope>
</reference>
<organism evidence="1">
    <name type="scientific">Anguilla anguilla</name>
    <name type="common">European freshwater eel</name>
    <name type="synonym">Muraena anguilla</name>
    <dbReference type="NCBI Taxonomy" id="7936"/>
    <lineage>
        <taxon>Eukaryota</taxon>
        <taxon>Metazoa</taxon>
        <taxon>Chordata</taxon>
        <taxon>Craniata</taxon>
        <taxon>Vertebrata</taxon>
        <taxon>Euteleostomi</taxon>
        <taxon>Actinopterygii</taxon>
        <taxon>Neopterygii</taxon>
        <taxon>Teleostei</taxon>
        <taxon>Anguilliformes</taxon>
        <taxon>Anguillidae</taxon>
        <taxon>Anguilla</taxon>
    </lineage>
</organism>
<reference evidence="1" key="2">
    <citation type="journal article" date="2015" name="Fish Shellfish Immunol.">
        <title>Early steps in the European eel (Anguilla anguilla)-Vibrio vulnificus interaction in the gills: Role of the RtxA13 toxin.</title>
        <authorList>
            <person name="Callol A."/>
            <person name="Pajuelo D."/>
            <person name="Ebbesson L."/>
            <person name="Teles M."/>
            <person name="MacKenzie S."/>
            <person name="Amaro C."/>
        </authorList>
    </citation>
    <scope>NUCLEOTIDE SEQUENCE</scope>
</reference>
<evidence type="ECO:0000313" key="1">
    <source>
        <dbReference type="EMBL" id="JAH10622.1"/>
    </source>
</evidence>
<proteinExistence type="predicted"/>
<dbReference type="EMBL" id="GBXM01097955">
    <property type="protein sequence ID" value="JAH10622.1"/>
    <property type="molecule type" value="Transcribed_RNA"/>
</dbReference>
<accession>A0A0E9Q271</accession>
<dbReference type="AlphaFoldDB" id="A0A0E9Q271"/>
<sequence>MNGIIFFFWKRTEVLLSCPETKEILCRPVADPTVTLAGVSMGPNSLCTKKPL</sequence>
<name>A0A0E9Q271_ANGAN</name>
<protein>
    <submittedName>
        <fullName evidence="1">Uncharacterized protein</fullName>
    </submittedName>
</protein>